<comment type="caution">
    <text evidence="1">The sequence shown here is derived from an EMBL/GenBank/DDBJ whole genome shotgun (WGS) entry which is preliminary data.</text>
</comment>
<gene>
    <name evidence="1" type="ORF">UV11_C0003G0005</name>
</gene>
<name>A0A0G1CGT5_9BACT</name>
<dbReference type="EMBL" id="LCDF01000003">
    <property type="protein sequence ID" value="KKS48778.1"/>
    <property type="molecule type" value="Genomic_DNA"/>
</dbReference>
<evidence type="ECO:0000313" key="2">
    <source>
        <dbReference type="Proteomes" id="UP000034036"/>
    </source>
</evidence>
<dbReference type="AlphaFoldDB" id="A0A0G1CGT5"/>
<dbReference type="Proteomes" id="UP000034036">
    <property type="component" value="Unassembled WGS sequence"/>
</dbReference>
<protein>
    <submittedName>
        <fullName evidence="1">Uncharacterized protein</fullName>
    </submittedName>
</protein>
<organism evidence="1 2">
    <name type="scientific">Candidatus Giovannonibacteria bacterium GW2011_GWF2_42_19</name>
    <dbReference type="NCBI Taxonomy" id="1618659"/>
    <lineage>
        <taxon>Bacteria</taxon>
        <taxon>Candidatus Giovannoniibacteriota</taxon>
    </lineage>
</organism>
<accession>A0A0G1CGT5</accession>
<proteinExistence type="predicted"/>
<evidence type="ECO:0000313" key="1">
    <source>
        <dbReference type="EMBL" id="KKS48778.1"/>
    </source>
</evidence>
<reference evidence="1" key="1">
    <citation type="journal article" date="2015" name="Nature">
        <title>rRNA introns, odd ribosomes, and small enigmatic genomes across a large radiation of phyla.</title>
        <authorList>
            <person name="Brown C.T."/>
            <person name="Hug L.A."/>
            <person name="Thomas B.C."/>
            <person name="Sharon I."/>
            <person name="Castelle C.J."/>
            <person name="Singh A."/>
            <person name="Wilkins M.J."/>
            <person name="Williams K.H."/>
            <person name="Banfield J.F."/>
        </authorList>
    </citation>
    <scope>NUCLEOTIDE SEQUENCE [LARGE SCALE GENOMIC DNA]</scope>
</reference>
<sequence>MNAEWVIIGVGVADTECVRVGPFPKWTDTQDFLKECQFQKDPRGYLFHPLLPRWDFGTSRREKSKVEDSTSPYKICSQPYEFASMLAHLQNKQPP</sequence>
<dbReference type="STRING" id="1618659.UV11_C0003G0005"/>